<keyword evidence="5 11" id="KW-0418">Kinase</keyword>
<dbReference type="Gene3D" id="3.40.50.10190">
    <property type="entry name" value="BRCT domain"/>
    <property type="match status" value="1"/>
</dbReference>
<evidence type="ECO:0000313" key="12">
    <source>
        <dbReference type="Proteomes" id="UP001347146"/>
    </source>
</evidence>
<dbReference type="PROSITE" id="PS50172">
    <property type="entry name" value="BRCT"/>
    <property type="match status" value="1"/>
</dbReference>
<comment type="catalytic activity">
    <reaction evidence="7">
        <text>L-threonyl-[protein] + ATP = O-phospho-L-threonyl-[protein] + ADP + H(+)</text>
        <dbReference type="Rhea" id="RHEA:46608"/>
        <dbReference type="Rhea" id="RHEA-COMP:11060"/>
        <dbReference type="Rhea" id="RHEA-COMP:11605"/>
        <dbReference type="ChEBI" id="CHEBI:15378"/>
        <dbReference type="ChEBI" id="CHEBI:30013"/>
        <dbReference type="ChEBI" id="CHEBI:30616"/>
        <dbReference type="ChEBI" id="CHEBI:61977"/>
        <dbReference type="ChEBI" id="CHEBI:456216"/>
        <dbReference type="EC" id="2.7.11.1"/>
    </reaction>
</comment>
<evidence type="ECO:0000256" key="4">
    <source>
        <dbReference type="ARBA" id="ARBA00022741"/>
    </source>
</evidence>
<dbReference type="EMBL" id="JAZDUF010000004">
    <property type="protein sequence ID" value="MEE3851817.1"/>
    <property type="molecule type" value="Genomic_DNA"/>
</dbReference>
<dbReference type="SUPFAM" id="SSF56112">
    <property type="entry name" value="Protein kinase-like (PK-like)"/>
    <property type="match status" value="1"/>
</dbReference>
<evidence type="ECO:0000313" key="11">
    <source>
        <dbReference type="EMBL" id="MEE3851817.1"/>
    </source>
</evidence>
<proteinExistence type="predicted"/>
<keyword evidence="2" id="KW-0723">Serine/threonine-protein kinase</keyword>
<comment type="caution">
    <text evidence="11">The sequence shown here is derived from an EMBL/GenBank/DDBJ whole genome shotgun (WGS) entry which is preliminary data.</text>
</comment>
<evidence type="ECO:0000256" key="6">
    <source>
        <dbReference type="ARBA" id="ARBA00022840"/>
    </source>
</evidence>
<dbReference type="Proteomes" id="UP001347146">
    <property type="component" value="Unassembled WGS sequence"/>
</dbReference>
<evidence type="ECO:0000256" key="5">
    <source>
        <dbReference type="ARBA" id="ARBA00022777"/>
    </source>
</evidence>
<keyword evidence="6" id="KW-0067">ATP-binding</keyword>
<dbReference type="CDD" id="cd17748">
    <property type="entry name" value="BRCT_DNA_ligase_like"/>
    <property type="match status" value="1"/>
</dbReference>
<dbReference type="PROSITE" id="PS50011">
    <property type="entry name" value="PROTEIN_KINASE_DOM"/>
    <property type="match status" value="1"/>
</dbReference>
<dbReference type="PANTHER" id="PTHR24363:SF0">
    <property type="entry name" value="SERINE_THREONINE KINASE LIKE DOMAIN CONTAINING 1"/>
    <property type="match status" value="1"/>
</dbReference>
<dbReference type="InterPro" id="IPR000719">
    <property type="entry name" value="Prot_kinase_dom"/>
</dbReference>
<keyword evidence="12" id="KW-1185">Reference proteome</keyword>
<evidence type="ECO:0000256" key="7">
    <source>
        <dbReference type="ARBA" id="ARBA00047899"/>
    </source>
</evidence>
<evidence type="ECO:0000256" key="2">
    <source>
        <dbReference type="ARBA" id="ARBA00022527"/>
    </source>
</evidence>
<dbReference type="InterPro" id="IPR001357">
    <property type="entry name" value="BRCT_dom"/>
</dbReference>
<feature type="domain" description="Protein kinase" evidence="9">
    <location>
        <begin position="22"/>
        <end position="289"/>
    </location>
</feature>
<dbReference type="Pfam" id="PF00069">
    <property type="entry name" value="Pkinase"/>
    <property type="match status" value="1"/>
</dbReference>
<evidence type="ECO:0000256" key="8">
    <source>
        <dbReference type="ARBA" id="ARBA00048679"/>
    </source>
</evidence>
<gene>
    <name evidence="11" type="ORF">VZC37_15850</name>
</gene>
<dbReference type="PROSITE" id="PS00108">
    <property type="entry name" value="PROTEIN_KINASE_ST"/>
    <property type="match status" value="1"/>
</dbReference>
<reference evidence="11 12" key="1">
    <citation type="submission" date="2024-01" db="EMBL/GenBank/DDBJ databases">
        <title>Draft genome sequence of Gordonia sp. LSe1-13.</title>
        <authorList>
            <person name="Suphannarot A."/>
            <person name="Mingma R."/>
        </authorList>
    </citation>
    <scope>NUCLEOTIDE SEQUENCE [LARGE SCALE GENOMIC DNA]</scope>
    <source>
        <strain evidence="11 12">LSe1-13</strain>
    </source>
</reference>
<evidence type="ECO:0000259" key="10">
    <source>
        <dbReference type="PROSITE" id="PS50172"/>
    </source>
</evidence>
<dbReference type="RefSeq" id="WP_330433525.1">
    <property type="nucleotide sequence ID" value="NZ_JAZDUF010000004.1"/>
</dbReference>
<dbReference type="Gene3D" id="1.10.510.10">
    <property type="entry name" value="Transferase(Phosphotransferase) domain 1"/>
    <property type="match status" value="1"/>
</dbReference>
<comment type="catalytic activity">
    <reaction evidence="8">
        <text>L-seryl-[protein] + ATP = O-phospho-L-seryl-[protein] + ADP + H(+)</text>
        <dbReference type="Rhea" id="RHEA:17989"/>
        <dbReference type="Rhea" id="RHEA-COMP:9863"/>
        <dbReference type="Rhea" id="RHEA-COMP:11604"/>
        <dbReference type="ChEBI" id="CHEBI:15378"/>
        <dbReference type="ChEBI" id="CHEBI:29999"/>
        <dbReference type="ChEBI" id="CHEBI:30616"/>
        <dbReference type="ChEBI" id="CHEBI:83421"/>
        <dbReference type="ChEBI" id="CHEBI:456216"/>
        <dbReference type="EC" id="2.7.11.1"/>
    </reaction>
</comment>
<dbReference type="InterPro" id="IPR011009">
    <property type="entry name" value="Kinase-like_dom_sf"/>
</dbReference>
<name>A0ABU7MFD0_9ACTN</name>
<organism evidence="11 12">
    <name type="scientific">Gordonia sesuvii</name>
    <dbReference type="NCBI Taxonomy" id="3116777"/>
    <lineage>
        <taxon>Bacteria</taxon>
        <taxon>Bacillati</taxon>
        <taxon>Actinomycetota</taxon>
        <taxon>Actinomycetes</taxon>
        <taxon>Mycobacteriales</taxon>
        <taxon>Gordoniaceae</taxon>
        <taxon>Gordonia</taxon>
    </lineage>
</organism>
<dbReference type="InterPro" id="IPR008271">
    <property type="entry name" value="Ser/Thr_kinase_AS"/>
</dbReference>
<accession>A0ABU7MFD0</accession>
<keyword evidence="3" id="KW-0808">Transferase</keyword>
<evidence type="ECO:0000259" key="9">
    <source>
        <dbReference type="PROSITE" id="PS50011"/>
    </source>
</evidence>
<keyword evidence="4" id="KW-0547">Nucleotide-binding</keyword>
<evidence type="ECO:0000256" key="3">
    <source>
        <dbReference type="ARBA" id="ARBA00022679"/>
    </source>
</evidence>
<protein>
    <recommendedName>
        <fullName evidence="1">non-specific serine/threonine protein kinase</fullName>
        <ecNumber evidence="1">2.7.11.1</ecNumber>
    </recommendedName>
</protein>
<dbReference type="PANTHER" id="PTHR24363">
    <property type="entry name" value="SERINE/THREONINE PROTEIN KINASE"/>
    <property type="match status" value="1"/>
</dbReference>
<dbReference type="SUPFAM" id="SSF52113">
    <property type="entry name" value="BRCT domain"/>
    <property type="match status" value="1"/>
</dbReference>
<dbReference type="InterPro" id="IPR036420">
    <property type="entry name" value="BRCT_dom_sf"/>
</dbReference>
<dbReference type="GO" id="GO:0016301">
    <property type="term" value="F:kinase activity"/>
    <property type="evidence" value="ECO:0007669"/>
    <property type="project" value="UniProtKB-KW"/>
</dbReference>
<feature type="domain" description="BRCT" evidence="10">
    <location>
        <begin position="277"/>
        <end position="367"/>
    </location>
</feature>
<evidence type="ECO:0000256" key="1">
    <source>
        <dbReference type="ARBA" id="ARBA00012513"/>
    </source>
</evidence>
<dbReference type="SMART" id="SM00220">
    <property type="entry name" value="S_TKc"/>
    <property type="match status" value="1"/>
</dbReference>
<dbReference type="EC" id="2.7.11.1" evidence="1"/>
<sequence>MASPRARLRAGQILTNDDGRRYRIIEYLAGGGYGSVYRAATLSTTSDRNVRTVCVKVCASATDWHGEAHFGHLLAGYPEVVEVIDSFAVGTEPRRRTRYVLVLEYLADGTIAQLADDPEWHGWSPGRVHREIRRLLRVLALMHTSGVTHRDIKPDNVFVRDGHLVLGDFGISKHTLTPKRSPIDAYTPAYSPTDIEERQNWATWVDIYQVGLLAGTLLTGQDWQSGDVAHIRTLEAPDDLKCWIWHATARNGLRYVNGSQAATALKELGSVDMRYKTGPRSLYGHHVALTGRFSIGTQRELSKAIAKAGGVVQSSITDDTTVLVRAPQIANTVGIAEGSKLYEVRERKRRGERIHVISEDRLQKLLL</sequence>